<sequence length="264" mass="29171">MAFDNSFLSPRGLLINNNSNFVCHGPNFANLKEATQATENLPYSDQTVTQQFAFSELGYIEYGYRQVRQVCKTLVQLPSTAEEDDGKEALSQPPPPPPLPPFTHGKPPPTPASTTTNQTTAPSATKSSKPIRDRLERLKALCHSAEATANILKEAIDSVTETKMLLKRFEDVSLDSEGTVERLRKCHGREAQHGDEHFQEDLDALEENLQQAVGATVEIVNDLTALSDYVAEHTEPGPGPPLLLNLEEAALLKMWKNLPRLKRS</sequence>
<evidence type="ECO:0000313" key="3">
    <source>
        <dbReference type="Proteomes" id="UP001642720"/>
    </source>
</evidence>
<keyword evidence="3" id="KW-1185">Reference proteome</keyword>
<reference evidence="2 3" key="1">
    <citation type="submission" date="2018-01" db="EMBL/GenBank/DDBJ databases">
        <title>Genome characterization of the sugarcane-associated fungus Trichoderma ghanense CCMA-1212 and their application in lignocelulose bioconversion.</title>
        <authorList>
            <person name="Steindorff A.S."/>
            <person name="Mendes T.D."/>
            <person name="Vilela E.S.D."/>
            <person name="Rodrigues D.S."/>
            <person name="Formighieri E.F."/>
            <person name="Melo I.S."/>
            <person name="Favaro L.C.L."/>
        </authorList>
    </citation>
    <scope>NUCLEOTIDE SEQUENCE [LARGE SCALE GENOMIC DNA]</scope>
    <source>
        <strain evidence="2 3">CCMA-1212</strain>
    </source>
</reference>
<organism evidence="2 3">
    <name type="scientific">Trichoderma ghanense</name>
    <dbReference type="NCBI Taxonomy" id="65468"/>
    <lineage>
        <taxon>Eukaryota</taxon>
        <taxon>Fungi</taxon>
        <taxon>Dikarya</taxon>
        <taxon>Ascomycota</taxon>
        <taxon>Pezizomycotina</taxon>
        <taxon>Sordariomycetes</taxon>
        <taxon>Hypocreomycetidae</taxon>
        <taxon>Hypocreales</taxon>
        <taxon>Hypocreaceae</taxon>
        <taxon>Trichoderma</taxon>
    </lineage>
</organism>
<dbReference type="EMBL" id="PPTA01000015">
    <property type="protein sequence ID" value="TFA99288.1"/>
    <property type="molecule type" value="Genomic_DNA"/>
</dbReference>
<feature type="compositionally biased region" description="Pro residues" evidence="1">
    <location>
        <begin position="92"/>
        <end position="111"/>
    </location>
</feature>
<accession>A0ABY2GTM2</accession>
<dbReference type="GeneID" id="300580510"/>
<protein>
    <submittedName>
        <fullName evidence="2">Uncharacterized protein</fullName>
    </submittedName>
</protein>
<gene>
    <name evidence="2" type="ORF">CCMA1212_008958</name>
</gene>
<name>A0ABY2GTM2_9HYPO</name>
<feature type="compositionally biased region" description="Low complexity" evidence="1">
    <location>
        <begin position="112"/>
        <end position="125"/>
    </location>
</feature>
<comment type="caution">
    <text evidence="2">The sequence shown here is derived from an EMBL/GenBank/DDBJ whole genome shotgun (WGS) entry which is preliminary data.</text>
</comment>
<dbReference type="Proteomes" id="UP001642720">
    <property type="component" value="Unassembled WGS sequence"/>
</dbReference>
<evidence type="ECO:0000313" key="2">
    <source>
        <dbReference type="EMBL" id="TFA99288.1"/>
    </source>
</evidence>
<proteinExistence type="predicted"/>
<dbReference type="RefSeq" id="XP_073555490.1">
    <property type="nucleotide sequence ID" value="XM_073706060.1"/>
</dbReference>
<evidence type="ECO:0000256" key="1">
    <source>
        <dbReference type="SAM" id="MobiDB-lite"/>
    </source>
</evidence>
<feature type="region of interest" description="Disordered" evidence="1">
    <location>
        <begin position="81"/>
        <end position="132"/>
    </location>
</feature>